<dbReference type="GO" id="GO:0016758">
    <property type="term" value="F:hexosyltransferase activity"/>
    <property type="evidence" value="ECO:0007669"/>
    <property type="project" value="UniProtKB-ARBA"/>
</dbReference>
<evidence type="ECO:0000313" key="2">
    <source>
        <dbReference type="Proteomes" id="UP000322726"/>
    </source>
</evidence>
<dbReference type="Gene3D" id="3.90.550.10">
    <property type="entry name" value="Spore Coat Polysaccharide Biosynthesis Protein SpsA, Chain A"/>
    <property type="match status" value="1"/>
</dbReference>
<reference evidence="1" key="2">
    <citation type="submission" date="2019-09" db="EMBL/GenBank/DDBJ databases">
        <title>Taxonomic note: a critical rebuttal of the proposed division of the genus Arcobacter into six genera, emended descriptions of Arcobacter anaerophilus and the genus Arcobacter, and an assessment of genus-level boundaries for Epsilonproteobacteria using in silico genomic comparator tools.</title>
        <authorList>
            <person name="On S.L.W."/>
            <person name="Miller W.G."/>
            <person name="Biggs P."/>
            <person name="Cornelius A."/>
            <person name="Vandamme P."/>
        </authorList>
    </citation>
    <scope>NUCLEOTIDE SEQUENCE [LARGE SCALE GENOMIC DNA]</scope>
    <source>
        <strain evidence="1">LMG 26638</strain>
    </source>
</reference>
<dbReference type="OrthoDB" id="9786172at2"/>
<dbReference type="AlphaFoldDB" id="A0A5C2H789"/>
<dbReference type="InterPro" id="IPR029044">
    <property type="entry name" value="Nucleotide-diphossugar_trans"/>
</dbReference>
<dbReference type="Pfam" id="PF00535">
    <property type="entry name" value="Glycos_transf_2"/>
    <property type="match status" value="1"/>
</dbReference>
<dbReference type="InterPro" id="IPR001173">
    <property type="entry name" value="Glyco_trans_2-like"/>
</dbReference>
<keyword evidence="2" id="KW-1185">Reference proteome</keyword>
<accession>A0A5C2H789</accession>
<dbReference type="EMBL" id="CP035928">
    <property type="protein sequence ID" value="QEP34821.1"/>
    <property type="molecule type" value="Genomic_DNA"/>
</dbReference>
<dbReference type="RefSeq" id="WP_130233744.1">
    <property type="nucleotide sequence ID" value="NZ_BMEF01000013.1"/>
</dbReference>
<reference evidence="1" key="1">
    <citation type="submission" date="2019-09" db="EMBL/GenBank/DDBJ databases">
        <title>Complete genome sequencing of four Arcobacter species reveals a diverse suite of mobile elements.</title>
        <authorList>
            <person name="Miller W.G."/>
            <person name="Yee E."/>
            <person name="Bono J.L."/>
        </authorList>
    </citation>
    <scope>NUCLEOTIDE SEQUENCE [LARGE SCALE GENOMIC DNA]</scope>
    <source>
        <strain evidence="1">LMG 26638</strain>
    </source>
</reference>
<dbReference type="SUPFAM" id="SSF53448">
    <property type="entry name" value="Nucleotide-diphospho-sugar transferases"/>
    <property type="match status" value="1"/>
</dbReference>
<evidence type="ECO:0000313" key="1">
    <source>
        <dbReference type="EMBL" id="QEP34821.1"/>
    </source>
</evidence>
<gene>
    <name evidence="1" type="ORF">APAC_1733</name>
</gene>
<dbReference type="PANTHER" id="PTHR22916:SF3">
    <property type="entry name" value="UDP-GLCNAC:BETAGAL BETA-1,3-N-ACETYLGLUCOSAMINYLTRANSFERASE-LIKE PROTEIN 1"/>
    <property type="match status" value="1"/>
</dbReference>
<proteinExistence type="predicted"/>
<name>A0A5C2H789_9BACT</name>
<protein>
    <submittedName>
        <fullName evidence="1">Glycosyltransferase, family 2</fullName>
    </submittedName>
</protein>
<dbReference type="KEGG" id="apai:APAC_1733"/>
<dbReference type="PANTHER" id="PTHR22916">
    <property type="entry name" value="GLYCOSYLTRANSFERASE"/>
    <property type="match status" value="1"/>
</dbReference>
<dbReference type="Proteomes" id="UP000322726">
    <property type="component" value="Chromosome"/>
</dbReference>
<keyword evidence="1" id="KW-0808">Transferase</keyword>
<sequence>METKKQNNLVTVGVALYNHENYIVKCLESIVKQTYKNIELIVIDDGSQDDSFQVAKDYLESQDFNKNYKIYTRPNKGMCNTLNEIAQQANGKYISFVGSDDYWFLNKIEEQVFFLESHPHYALVHSNSQVVDNDDNKKDILDYSTKKNTGFLFDSIYEGKGGINTTSHLYRTEVYGKIGYYDPSLKFEDTDFWLRLTKKYEVGYLNKIHTFYRWHENNLSGSKNLLSFYYEEIVKIYNKNIDDEKKRKKAISKIYKKAFQRAIRSFQLMYFVKYFYKYLKVKFR</sequence>
<organism evidence="1 2">
    <name type="scientific">Malaciobacter pacificus</name>
    <dbReference type="NCBI Taxonomy" id="1080223"/>
    <lineage>
        <taxon>Bacteria</taxon>
        <taxon>Pseudomonadati</taxon>
        <taxon>Campylobacterota</taxon>
        <taxon>Epsilonproteobacteria</taxon>
        <taxon>Campylobacterales</taxon>
        <taxon>Arcobacteraceae</taxon>
        <taxon>Malaciobacter</taxon>
    </lineage>
</organism>